<dbReference type="RefSeq" id="WP_073398505.1">
    <property type="nucleotide sequence ID" value="NZ_FQTV01000001.1"/>
</dbReference>
<keyword evidence="2" id="KW-1185">Reference proteome</keyword>
<proteinExistence type="predicted"/>
<dbReference type="Gene3D" id="3.10.450.50">
    <property type="match status" value="1"/>
</dbReference>
<dbReference type="Proteomes" id="UP000184509">
    <property type="component" value="Unassembled WGS sequence"/>
</dbReference>
<dbReference type="SUPFAM" id="SSF54427">
    <property type="entry name" value="NTF2-like"/>
    <property type="match status" value="1"/>
</dbReference>
<organism evidence="1 2">
    <name type="scientific">Bacteroides luti</name>
    <dbReference type="NCBI Taxonomy" id="1297750"/>
    <lineage>
        <taxon>Bacteria</taxon>
        <taxon>Pseudomonadati</taxon>
        <taxon>Bacteroidota</taxon>
        <taxon>Bacteroidia</taxon>
        <taxon>Bacteroidales</taxon>
        <taxon>Bacteroidaceae</taxon>
        <taxon>Bacteroides</taxon>
    </lineage>
</organism>
<evidence type="ECO:0000313" key="1">
    <source>
        <dbReference type="EMBL" id="SHE29386.1"/>
    </source>
</evidence>
<dbReference type="OrthoDB" id="1437763at2"/>
<name>A0A1M4SB01_9BACE</name>
<evidence type="ECO:0000313" key="2">
    <source>
        <dbReference type="Proteomes" id="UP000184509"/>
    </source>
</evidence>
<dbReference type="AlphaFoldDB" id="A0A1M4SB01"/>
<gene>
    <name evidence="1" type="ORF">SAMN05444405_10149</name>
</gene>
<reference evidence="2" key="1">
    <citation type="submission" date="2016-11" db="EMBL/GenBank/DDBJ databases">
        <authorList>
            <person name="Varghese N."/>
            <person name="Submissions S."/>
        </authorList>
    </citation>
    <scope>NUCLEOTIDE SEQUENCE [LARGE SCALE GENOMIC DNA]</scope>
    <source>
        <strain evidence="2">DSM 26991</strain>
    </source>
</reference>
<sequence>MKTKLLFCILFVTTLFSCTSKDKTVSEAEKGIIKKEVKKIVNMFFVGCEQTDFSLVMKTMNYSPKFRYIYNGNVLTYEDCISIFKPLFKTQEGQKFNILDEKYEILDNSTVLYTAKINSRTDYKDGHYIQVDQGVIFFVFKRIDVRWQILYGVESTVEKTVNDNKKRDLNQIKLFKQFAGTWKGKLSKDSTFVWTGKYSNSKIEGNFKVLVKKKTVVEAKVLNVYDKSTDTFIETEIYKGSHPMVFVSRFTSNKICEAVPFKDSSDPEQAKLKTRFEFKRPDMFVQITTLNNTPIDTLICYRIKK</sequence>
<protein>
    <submittedName>
        <fullName evidence="1">Uncharacterized protein</fullName>
    </submittedName>
</protein>
<dbReference type="InterPro" id="IPR032710">
    <property type="entry name" value="NTF2-like_dom_sf"/>
</dbReference>
<accession>A0A1M4SB01</accession>
<dbReference type="EMBL" id="FQTV01000001">
    <property type="protein sequence ID" value="SHE29386.1"/>
    <property type="molecule type" value="Genomic_DNA"/>
</dbReference>
<dbReference type="PROSITE" id="PS51257">
    <property type="entry name" value="PROKAR_LIPOPROTEIN"/>
    <property type="match status" value="1"/>
</dbReference>